<dbReference type="Gene3D" id="3.40.50.1820">
    <property type="entry name" value="alpha/beta hydrolase"/>
    <property type="match status" value="1"/>
</dbReference>
<keyword evidence="12" id="KW-1185">Reference proteome</keyword>
<feature type="domain" description="Fungal lipase-type" evidence="10">
    <location>
        <begin position="231"/>
        <end position="379"/>
    </location>
</feature>
<evidence type="ECO:0000256" key="1">
    <source>
        <dbReference type="ARBA" id="ARBA00004229"/>
    </source>
</evidence>
<proteinExistence type="inferred from homology"/>
<feature type="region of interest" description="Disordered" evidence="9">
    <location>
        <begin position="495"/>
        <end position="516"/>
    </location>
</feature>
<evidence type="ECO:0000256" key="9">
    <source>
        <dbReference type="SAM" id="MobiDB-lite"/>
    </source>
</evidence>
<dbReference type="PANTHER" id="PTHR31403">
    <property type="entry name" value="PHOSPHOLIPASE A1-IBETA2, CHLOROPLASTIC"/>
    <property type="match status" value="1"/>
</dbReference>
<dbReference type="SUPFAM" id="SSF53474">
    <property type="entry name" value="alpha/beta-Hydrolases"/>
    <property type="match status" value="1"/>
</dbReference>
<dbReference type="InterPro" id="IPR002921">
    <property type="entry name" value="Fungal_lipase-type"/>
</dbReference>
<dbReference type="CDD" id="cd00519">
    <property type="entry name" value="Lipase_3"/>
    <property type="match status" value="1"/>
</dbReference>
<keyword evidence="7" id="KW-0442">Lipid degradation</keyword>
<comment type="similarity">
    <text evidence="2">Belongs to the AB hydrolase superfamily. Lipase family.</text>
</comment>
<dbReference type="FunFam" id="3.40.50.1820:FF:000065">
    <property type="entry name" value="Phospholipase A1-II 3"/>
    <property type="match status" value="1"/>
</dbReference>
<dbReference type="EMBL" id="JAJJMA010240779">
    <property type="protein sequence ID" value="MCL7042899.1"/>
    <property type="molecule type" value="Genomic_DNA"/>
</dbReference>
<evidence type="ECO:0000256" key="8">
    <source>
        <dbReference type="ARBA" id="ARBA00023098"/>
    </source>
</evidence>
<evidence type="ECO:0000256" key="5">
    <source>
        <dbReference type="ARBA" id="ARBA00022801"/>
    </source>
</evidence>
<comment type="caution">
    <text evidence="11">The sequence shown here is derived from an EMBL/GenBank/DDBJ whole genome shotgun (WGS) entry which is preliminary data.</text>
</comment>
<dbReference type="Pfam" id="PF01764">
    <property type="entry name" value="Lipase_3"/>
    <property type="match status" value="1"/>
</dbReference>
<dbReference type="PANTHER" id="PTHR31403:SF11">
    <property type="entry name" value="OS12G0614500 PROTEIN"/>
    <property type="match status" value="1"/>
</dbReference>
<keyword evidence="3" id="KW-0150">Chloroplast</keyword>
<evidence type="ECO:0000256" key="7">
    <source>
        <dbReference type="ARBA" id="ARBA00022963"/>
    </source>
</evidence>
<evidence type="ECO:0000259" key="10">
    <source>
        <dbReference type="Pfam" id="PF01764"/>
    </source>
</evidence>
<evidence type="ECO:0000256" key="3">
    <source>
        <dbReference type="ARBA" id="ARBA00022528"/>
    </source>
</evidence>
<dbReference type="GO" id="GO:0008970">
    <property type="term" value="F:phospholipase A1 activity"/>
    <property type="evidence" value="ECO:0007669"/>
    <property type="project" value="UniProtKB-ARBA"/>
</dbReference>
<keyword evidence="6" id="KW-0809">Transit peptide</keyword>
<reference evidence="11" key="1">
    <citation type="submission" date="2022-03" db="EMBL/GenBank/DDBJ databases">
        <title>A functionally conserved STORR gene fusion in Papaver species that diverged 16.8 million years ago.</title>
        <authorList>
            <person name="Catania T."/>
        </authorList>
    </citation>
    <scope>NUCLEOTIDE SEQUENCE</scope>
    <source>
        <strain evidence="11">S-191538</strain>
    </source>
</reference>
<dbReference type="InterPro" id="IPR029058">
    <property type="entry name" value="AB_hydrolase_fold"/>
</dbReference>
<evidence type="ECO:0000313" key="11">
    <source>
        <dbReference type="EMBL" id="MCL7042899.1"/>
    </source>
</evidence>
<accession>A0AA42AWK7</accession>
<dbReference type="GO" id="GO:0016042">
    <property type="term" value="P:lipid catabolic process"/>
    <property type="evidence" value="ECO:0007669"/>
    <property type="project" value="UniProtKB-KW"/>
</dbReference>
<comment type="subcellular location">
    <subcellularLocation>
        <location evidence="1">Plastid</location>
        <location evidence="1">Chloroplast</location>
    </subcellularLocation>
</comment>
<keyword evidence="8" id="KW-0443">Lipid metabolism</keyword>
<keyword evidence="5" id="KW-0378">Hydrolase</keyword>
<sequence>MLSIAAATIPAHHNSIPLIQSIKKNRNNVRSLRIHARQGDVLVAEPPSPHKTQNRAAHLAESLLNFVHLHFDATTSSTAYARPVVDRRHKLADPETPVLSPKEDISTKWNEIHTSDYDNLLTPLQPWLRREIIKYGEFAQATYDGFDFDSFSEYCGSCRYNRQRFFEKLGLGKNGYEITKYIYAMSHVDVPRWLERSQLVDKSWSKDSNWMGYIAVSDNGETKRLGRRDIVVAWRGTVAPTEWFEDLQNKLEPIDELSGGEVKVEHGFRHIYTSKSETTRYNKLSASEQVMNEVKRLVKMYKEKGESVSLTITGHSLGGSLALLNAYEAAETIPDLPISVISFGAPRVGNVAFRDKLHQLGVKTLRVVVKQDLVPKTPGLMLNESLKKFEEITGNLDWVYTHVGAEMKVDVRSSPYLKRKFDLLGFHSLETYLHLVDGFVSSESSFREHAKRDVALVNKACGMLVDELRVPESWYQLEHKGLVKNAYGRWVKPSRDSEDIPSLHHIHETPTPPCLE</sequence>
<gene>
    <name evidence="11" type="ORF">MKW94_000911</name>
</gene>
<organism evidence="11 12">
    <name type="scientific">Papaver nudicaule</name>
    <name type="common">Iceland poppy</name>
    <dbReference type="NCBI Taxonomy" id="74823"/>
    <lineage>
        <taxon>Eukaryota</taxon>
        <taxon>Viridiplantae</taxon>
        <taxon>Streptophyta</taxon>
        <taxon>Embryophyta</taxon>
        <taxon>Tracheophyta</taxon>
        <taxon>Spermatophyta</taxon>
        <taxon>Magnoliopsida</taxon>
        <taxon>Ranunculales</taxon>
        <taxon>Papaveraceae</taxon>
        <taxon>Papaveroideae</taxon>
        <taxon>Papaver</taxon>
    </lineage>
</organism>
<evidence type="ECO:0000256" key="6">
    <source>
        <dbReference type="ARBA" id="ARBA00022946"/>
    </source>
</evidence>
<dbReference type="Proteomes" id="UP001177140">
    <property type="component" value="Unassembled WGS sequence"/>
</dbReference>
<evidence type="ECO:0000256" key="2">
    <source>
        <dbReference type="ARBA" id="ARBA00010701"/>
    </source>
</evidence>
<protein>
    <recommendedName>
        <fullName evidence="10">Fungal lipase-type domain-containing protein</fullName>
    </recommendedName>
</protein>
<dbReference type="AlphaFoldDB" id="A0AA42AWK7"/>
<feature type="compositionally biased region" description="Basic and acidic residues" evidence="9">
    <location>
        <begin position="495"/>
        <end position="508"/>
    </location>
</feature>
<keyword evidence="4" id="KW-0934">Plastid</keyword>
<dbReference type="GO" id="GO:0009507">
    <property type="term" value="C:chloroplast"/>
    <property type="evidence" value="ECO:0007669"/>
    <property type="project" value="UniProtKB-SubCell"/>
</dbReference>
<name>A0AA42AWK7_PAPNU</name>
<evidence type="ECO:0000256" key="4">
    <source>
        <dbReference type="ARBA" id="ARBA00022640"/>
    </source>
</evidence>
<evidence type="ECO:0000313" key="12">
    <source>
        <dbReference type="Proteomes" id="UP001177140"/>
    </source>
</evidence>